<dbReference type="GeneID" id="5493003"/>
<sequence>MVWALGKSKDITCVKIPTSCLEEMQDYPIGHSLGNLMKTLSSNWAMLQSPERRRWLKGLHLQHPI</sequence>
<evidence type="ECO:0000313" key="1">
    <source>
        <dbReference type="EMBL" id="EDO00091.1"/>
    </source>
</evidence>
<protein>
    <submittedName>
        <fullName evidence="1">Uncharacterized protein</fullName>
    </submittedName>
</protein>
<accession>A7ECB2</accession>
<dbReference type="KEGG" id="ssl:SS1G_02951"/>
<dbReference type="AlphaFoldDB" id="A7ECB2"/>
<organism evidence="1 2">
    <name type="scientific">Sclerotinia sclerotiorum (strain ATCC 18683 / 1980 / Ss-1)</name>
    <name type="common">White mold</name>
    <name type="synonym">Whetzelinia sclerotiorum</name>
    <dbReference type="NCBI Taxonomy" id="665079"/>
    <lineage>
        <taxon>Eukaryota</taxon>
        <taxon>Fungi</taxon>
        <taxon>Dikarya</taxon>
        <taxon>Ascomycota</taxon>
        <taxon>Pezizomycotina</taxon>
        <taxon>Leotiomycetes</taxon>
        <taxon>Helotiales</taxon>
        <taxon>Sclerotiniaceae</taxon>
        <taxon>Sclerotinia</taxon>
    </lineage>
</organism>
<name>A7ECB2_SCLS1</name>
<dbReference type="InParanoid" id="A7ECB2"/>
<dbReference type="RefSeq" id="XP_001596728.1">
    <property type="nucleotide sequence ID" value="XM_001596678.1"/>
</dbReference>
<proteinExistence type="predicted"/>
<keyword evidence="2" id="KW-1185">Reference proteome</keyword>
<dbReference type="Proteomes" id="UP000001312">
    <property type="component" value="Unassembled WGS sequence"/>
</dbReference>
<gene>
    <name evidence="1" type="ORF">SS1G_02951</name>
</gene>
<evidence type="ECO:0000313" key="2">
    <source>
        <dbReference type="Proteomes" id="UP000001312"/>
    </source>
</evidence>
<reference evidence="2" key="1">
    <citation type="journal article" date="2011" name="PLoS Genet.">
        <title>Genomic analysis of the necrotrophic fungal pathogens Sclerotinia sclerotiorum and Botrytis cinerea.</title>
        <authorList>
            <person name="Amselem J."/>
            <person name="Cuomo C.A."/>
            <person name="van Kan J.A."/>
            <person name="Viaud M."/>
            <person name="Benito E.P."/>
            <person name="Couloux A."/>
            <person name="Coutinho P.M."/>
            <person name="de Vries R.P."/>
            <person name="Dyer P.S."/>
            <person name="Fillinger S."/>
            <person name="Fournier E."/>
            <person name="Gout L."/>
            <person name="Hahn M."/>
            <person name="Kohn L."/>
            <person name="Lapalu N."/>
            <person name="Plummer K.M."/>
            <person name="Pradier J.M."/>
            <person name="Quevillon E."/>
            <person name="Sharon A."/>
            <person name="Simon A."/>
            <person name="ten Have A."/>
            <person name="Tudzynski B."/>
            <person name="Tudzynski P."/>
            <person name="Wincker P."/>
            <person name="Andrew M."/>
            <person name="Anthouard V."/>
            <person name="Beever R.E."/>
            <person name="Beffa R."/>
            <person name="Benoit I."/>
            <person name="Bouzid O."/>
            <person name="Brault B."/>
            <person name="Chen Z."/>
            <person name="Choquer M."/>
            <person name="Collemare J."/>
            <person name="Cotton P."/>
            <person name="Danchin E.G."/>
            <person name="Da Silva C."/>
            <person name="Gautier A."/>
            <person name="Giraud C."/>
            <person name="Giraud T."/>
            <person name="Gonzalez C."/>
            <person name="Grossetete S."/>
            <person name="Guldener U."/>
            <person name="Henrissat B."/>
            <person name="Howlett B.J."/>
            <person name="Kodira C."/>
            <person name="Kretschmer M."/>
            <person name="Lappartient A."/>
            <person name="Leroch M."/>
            <person name="Levis C."/>
            <person name="Mauceli E."/>
            <person name="Neuveglise C."/>
            <person name="Oeser B."/>
            <person name="Pearson M."/>
            <person name="Poulain J."/>
            <person name="Poussereau N."/>
            <person name="Quesneville H."/>
            <person name="Rascle C."/>
            <person name="Schumacher J."/>
            <person name="Segurens B."/>
            <person name="Sexton A."/>
            <person name="Silva E."/>
            <person name="Sirven C."/>
            <person name="Soanes D.M."/>
            <person name="Talbot N.J."/>
            <person name="Templeton M."/>
            <person name="Yandava C."/>
            <person name="Yarden O."/>
            <person name="Zeng Q."/>
            <person name="Rollins J.A."/>
            <person name="Lebrun M.H."/>
            <person name="Dickman M."/>
        </authorList>
    </citation>
    <scope>NUCLEOTIDE SEQUENCE [LARGE SCALE GENOMIC DNA]</scope>
    <source>
        <strain evidence="2">ATCC 18683 / 1980 / Ss-1</strain>
    </source>
</reference>
<dbReference type="EMBL" id="CH476623">
    <property type="protein sequence ID" value="EDO00091.1"/>
    <property type="molecule type" value="Genomic_DNA"/>
</dbReference>
<dbReference type="HOGENOM" id="CLU_2851077_0_0_1"/>